<dbReference type="RefSeq" id="XP_018733935.1">
    <property type="nucleotide sequence ID" value="XM_018881335.1"/>
</dbReference>
<dbReference type="EMBL" id="CP014500">
    <property type="protein sequence ID" value="ANB11458.1"/>
    <property type="molecule type" value="Genomic_DNA"/>
</dbReference>
<feature type="compositionally biased region" description="Polar residues" evidence="12">
    <location>
        <begin position="267"/>
        <end position="277"/>
    </location>
</feature>
<dbReference type="PANTHER" id="PTHR12358">
    <property type="entry name" value="SPHINGOSINE KINASE"/>
    <property type="match status" value="1"/>
</dbReference>
<evidence type="ECO:0000256" key="6">
    <source>
        <dbReference type="ARBA" id="ARBA00022792"/>
    </source>
</evidence>
<reference evidence="13 14" key="1">
    <citation type="submission" date="2016-02" db="EMBL/GenBank/DDBJ databases">
        <title>Complete genome sequence and transcriptome regulation of the pentose utilising yeast Sugiyamaella lignohabitans.</title>
        <authorList>
            <person name="Bellasio M."/>
            <person name="Peymann A."/>
            <person name="Valli M."/>
            <person name="Sipitzky M."/>
            <person name="Graf A."/>
            <person name="Sauer M."/>
            <person name="Marx H."/>
            <person name="Mattanovich D."/>
        </authorList>
    </citation>
    <scope>NUCLEOTIDE SEQUENCE [LARGE SCALE GENOMIC DNA]</scope>
    <source>
        <strain evidence="13 14">CBS 10342</strain>
    </source>
</reference>
<feature type="region of interest" description="Disordered" evidence="12">
    <location>
        <begin position="231"/>
        <end position="338"/>
    </location>
</feature>
<keyword evidence="7" id="KW-0653">Protein transport</keyword>
<evidence type="ECO:0000256" key="8">
    <source>
        <dbReference type="ARBA" id="ARBA00022989"/>
    </source>
</evidence>
<keyword evidence="10" id="KW-0496">Mitochondrion</keyword>
<evidence type="ECO:0000256" key="2">
    <source>
        <dbReference type="ARBA" id="ARBA00006355"/>
    </source>
</evidence>
<evidence type="ECO:0000256" key="11">
    <source>
        <dbReference type="ARBA" id="ARBA00023136"/>
    </source>
</evidence>
<keyword evidence="4" id="KW-0813">Transport</keyword>
<keyword evidence="6" id="KW-0999">Mitochondrion inner membrane</keyword>
<organism evidence="13 14">
    <name type="scientific">Sugiyamaella lignohabitans</name>
    <dbReference type="NCBI Taxonomy" id="796027"/>
    <lineage>
        <taxon>Eukaryota</taxon>
        <taxon>Fungi</taxon>
        <taxon>Dikarya</taxon>
        <taxon>Ascomycota</taxon>
        <taxon>Saccharomycotina</taxon>
        <taxon>Dipodascomycetes</taxon>
        <taxon>Dipodascales</taxon>
        <taxon>Trichomonascaceae</taxon>
        <taxon>Sugiyamaella</taxon>
    </lineage>
</organism>
<evidence type="ECO:0000313" key="13">
    <source>
        <dbReference type="EMBL" id="ANB11458.1"/>
    </source>
</evidence>
<dbReference type="Proteomes" id="UP000189580">
    <property type="component" value="Chromosome c"/>
</dbReference>
<evidence type="ECO:0000256" key="7">
    <source>
        <dbReference type="ARBA" id="ARBA00022927"/>
    </source>
</evidence>
<keyword evidence="14" id="KW-1185">Reference proteome</keyword>
<name>A0A161HJB1_9ASCO</name>
<dbReference type="GO" id="GO:0005743">
    <property type="term" value="C:mitochondrial inner membrane"/>
    <property type="evidence" value="ECO:0007669"/>
    <property type="project" value="UniProtKB-SubCell"/>
</dbReference>
<evidence type="ECO:0000313" key="14">
    <source>
        <dbReference type="Proteomes" id="UP000189580"/>
    </source>
</evidence>
<comment type="subcellular location">
    <subcellularLocation>
        <location evidence="1">Mitochondrion inner membrane</location>
        <topology evidence="1">Single-pass membrane protein</topology>
    </subcellularLocation>
</comment>
<dbReference type="PANTHER" id="PTHR12358:SF101">
    <property type="entry name" value="MITOCHONDRIAL IMPORT INNER MEMBRANE TRANSLOCASE SUBUNIT TIM54"/>
    <property type="match status" value="1"/>
</dbReference>
<sequence length="475" mass="52903">MDTGSKKTETGAGSTAGASKPPRSKGYTNPALQAMGIPRLRLPSRNWSIFWALTLTVTGVYAHDRYQRKQIRQKWKDRVSHLAAQPMNPLELPRKVTVYIAPPPADYLDLGFAHFRQYIKPILVAAAIDYEVRSESRQGEIRALVAEEIRNQRRSDAGLPTTGEQNDDLDDMIASKVYRDNTGGVICVGRGAYKEYMNGLHEGWLGPLEAPVEEVSEASTNDQLPLSDSAVNSAELSSGSDANANSTTEVTSAEAATPVEGLAVSSRAASETVSSPSKGEVQTLDQAKESLESVEEFPDRERDLQDIYGQLPEKKDGEEAAGSGDAEGSEKKEEKKKVPKPYIKIPEYEDLETPAQLETLAKFEPLAAIHFPHLLGFRNTPKRMYRFFNRRKLAEEMGEATAAVVFAQTRQFKPHEDQDLLKHEENEWPAQWKAKGLETGSEWMWDFAVDERIGNKLSVYEFRDNNTTSDEFSSD</sequence>
<dbReference type="GO" id="GO:0015031">
    <property type="term" value="P:protein transport"/>
    <property type="evidence" value="ECO:0007669"/>
    <property type="project" value="UniProtKB-KW"/>
</dbReference>
<dbReference type="AlphaFoldDB" id="A0A161HJB1"/>
<dbReference type="InterPro" id="IPR050187">
    <property type="entry name" value="Lipid_Phosphate_FormReg"/>
</dbReference>
<evidence type="ECO:0000256" key="5">
    <source>
        <dbReference type="ARBA" id="ARBA00022692"/>
    </source>
</evidence>
<dbReference type="OrthoDB" id="5598305at2759"/>
<feature type="compositionally biased region" description="Low complexity" evidence="12">
    <location>
        <begin position="244"/>
        <end position="257"/>
    </location>
</feature>
<keyword evidence="11" id="KW-0472">Membrane</keyword>
<keyword evidence="9" id="KW-0811">Translocation</keyword>
<evidence type="ECO:0000256" key="10">
    <source>
        <dbReference type="ARBA" id="ARBA00023128"/>
    </source>
</evidence>
<keyword evidence="5" id="KW-0812">Transmembrane</keyword>
<gene>
    <name evidence="13" type="primary">TIM54</name>
    <name evidence="13" type="ORF">AWJ20_4270</name>
</gene>
<comment type="similarity">
    <text evidence="2">Belongs to the TIM54 family.</text>
</comment>
<evidence type="ECO:0000256" key="3">
    <source>
        <dbReference type="ARBA" id="ARBA00020796"/>
    </source>
</evidence>
<proteinExistence type="inferred from homology"/>
<accession>A0A161HJB1</accession>
<evidence type="ECO:0000256" key="1">
    <source>
        <dbReference type="ARBA" id="ARBA00004434"/>
    </source>
</evidence>
<keyword evidence="8" id="KW-1133">Transmembrane helix</keyword>
<evidence type="ECO:0000256" key="9">
    <source>
        <dbReference type="ARBA" id="ARBA00023010"/>
    </source>
</evidence>
<evidence type="ECO:0000256" key="4">
    <source>
        <dbReference type="ARBA" id="ARBA00022448"/>
    </source>
</evidence>
<dbReference type="Pfam" id="PF11711">
    <property type="entry name" value="Tim54"/>
    <property type="match status" value="1"/>
</dbReference>
<dbReference type="InterPro" id="IPR021056">
    <property type="entry name" value="Mt_import_IM_translocase_Tim54"/>
</dbReference>
<feature type="region of interest" description="Disordered" evidence="12">
    <location>
        <begin position="1"/>
        <end position="30"/>
    </location>
</feature>
<evidence type="ECO:0000256" key="12">
    <source>
        <dbReference type="SAM" id="MobiDB-lite"/>
    </source>
</evidence>
<protein>
    <recommendedName>
        <fullName evidence="3">Mitochondrial import inner membrane translocase subunit TIM54</fullName>
    </recommendedName>
</protein>
<feature type="compositionally biased region" description="Polar residues" evidence="12">
    <location>
        <begin position="231"/>
        <end position="243"/>
    </location>
</feature>
<dbReference type="KEGG" id="slb:AWJ20_4270"/>
<dbReference type="GeneID" id="30036384"/>
<feature type="compositionally biased region" description="Basic and acidic residues" evidence="12">
    <location>
        <begin position="286"/>
        <end position="305"/>
    </location>
</feature>